<dbReference type="EMBL" id="JOKZ01000251">
    <property type="protein sequence ID" value="KKP00467.1"/>
    <property type="molecule type" value="Genomic_DNA"/>
</dbReference>
<dbReference type="Gene3D" id="1.20.1280.290">
    <property type="match status" value="1"/>
</dbReference>
<reference evidence="7" key="1">
    <citation type="journal article" date="2015" name="Genome Announc.">
        <title>Draft whole-genome sequence of the biocontrol agent Trichoderma harzianum T6776.</title>
        <authorList>
            <person name="Baroncelli R."/>
            <person name="Piaggeschi G."/>
            <person name="Fiorini L."/>
            <person name="Bertolini E."/>
            <person name="Zapparata A."/>
            <person name="Pe M.E."/>
            <person name="Sarrocco S."/>
            <person name="Vannacci G."/>
        </authorList>
    </citation>
    <scope>NUCLEOTIDE SEQUENCE [LARGE SCALE GENOMIC DNA]</scope>
    <source>
        <strain evidence="7">T6776</strain>
    </source>
</reference>
<protein>
    <submittedName>
        <fullName evidence="6">PQ loop repeat protein</fullName>
    </submittedName>
</protein>
<feature type="transmembrane region" description="Helical" evidence="5">
    <location>
        <begin position="6"/>
        <end position="26"/>
    </location>
</feature>
<keyword evidence="4 5" id="KW-0472">Membrane</keyword>
<gene>
    <name evidence="6" type="ORF">THAR02_07439</name>
</gene>
<evidence type="ECO:0000313" key="6">
    <source>
        <dbReference type="EMBL" id="KKP00467.1"/>
    </source>
</evidence>
<dbReference type="InterPro" id="IPR052241">
    <property type="entry name" value="SLC66/Scramblase_ANY1"/>
</dbReference>
<dbReference type="Proteomes" id="UP000034112">
    <property type="component" value="Unassembled WGS sequence"/>
</dbReference>
<sequence>MMHWLATLTGYIAPLFLILSPILSYGDQAVSMHRKKTSAGFSLDIPLIMLVASLFRYWQFIVYLFMGLLAGEVVVSGMTPGYYPTYSELVGIIGLSVEAILPIPQIIANAQSKSCKGFRVSVLASWIGGDAMKIYWFFTATSEIPLAFKMCGIFQACCDCFLGIQYFFYGDGRGATVKGHPLQEIPSQEMSWK</sequence>
<dbReference type="FunFam" id="1.20.1280.290:FF:000005">
    <property type="entry name" value="PQ-loop repeat-containing protein 1"/>
    <property type="match status" value="1"/>
</dbReference>
<organism evidence="6 7">
    <name type="scientific">Trichoderma harzianum</name>
    <name type="common">Hypocrea lixii</name>
    <dbReference type="NCBI Taxonomy" id="5544"/>
    <lineage>
        <taxon>Eukaryota</taxon>
        <taxon>Fungi</taxon>
        <taxon>Dikarya</taxon>
        <taxon>Ascomycota</taxon>
        <taxon>Pezizomycotina</taxon>
        <taxon>Sordariomycetes</taxon>
        <taxon>Hypocreomycetidae</taxon>
        <taxon>Hypocreales</taxon>
        <taxon>Hypocreaceae</taxon>
        <taxon>Trichoderma</taxon>
    </lineage>
</organism>
<dbReference type="PANTHER" id="PTHR14856:SF9">
    <property type="entry name" value="PQ-LOOP REPEAT-CONTAINING PROTEIN 1"/>
    <property type="match status" value="1"/>
</dbReference>
<dbReference type="PANTHER" id="PTHR14856">
    <property type="entry name" value="PQ-LOOP REPEAT-CONTAINING PROTEIN 1-LIKE PROTEIN"/>
    <property type="match status" value="1"/>
</dbReference>
<dbReference type="GO" id="GO:0016020">
    <property type="term" value="C:membrane"/>
    <property type="evidence" value="ECO:0007669"/>
    <property type="project" value="UniProtKB-SubCell"/>
</dbReference>
<keyword evidence="2 5" id="KW-0812">Transmembrane</keyword>
<evidence type="ECO:0000256" key="5">
    <source>
        <dbReference type="SAM" id="Phobius"/>
    </source>
</evidence>
<proteinExistence type="predicted"/>
<evidence type="ECO:0000256" key="4">
    <source>
        <dbReference type="ARBA" id="ARBA00023136"/>
    </source>
</evidence>
<comment type="caution">
    <text evidence="6">The sequence shown here is derived from an EMBL/GenBank/DDBJ whole genome shotgun (WGS) entry which is preliminary data.</text>
</comment>
<dbReference type="OrthoDB" id="292213at2759"/>
<dbReference type="Pfam" id="PF04193">
    <property type="entry name" value="PQ-loop"/>
    <property type="match status" value="1"/>
</dbReference>
<dbReference type="AlphaFoldDB" id="A0A0F9ZJH8"/>
<accession>A0A0F9ZJH8</accession>
<dbReference type="OMA" id="SANWQHE"/>
<name>A0A0F9ZJH8_TRIHA</name>
<evidence type="ECO:0000256" key="3">
    <source>
        <dbReference type="ARBA" id="ARBA00022989"/>
    </source>
</evidence>
<dbReference type="GO" id="GO:0005802">
    <property type="term" value="C:trans-Golgi network"/>
    <property type="evidence" value="ECO:0007669"/>
    <property type="project" value="TreeGrafter"/>
</dbReference>
<dbReference type="GO" id="GO:0042147">
    <property type="term" value="P:retrograde transport, endosome to Golgi"/>
    <property type="evidence" value="ECO:0007669"/>
    <property type="project" value="TreeGrafter"/>
</dbReference>
<dbReference type="GO" id="GO:0005768">
    <property type="term" value="C:endosome"/>
    <property type="evidence" value="ECO:0007669"/>
    <property type="project" value="TreeGrafter"/>
</dbReference>
<dbReference type="InterPro" id="IPR006603">
    <property type="entry name" value="PQ-loop_rpt"/>
</dbReference>
<comment type="subcellular location">
    <subcellularLocation>
        <location evidence="1">Membrane</location>
        <topology evidence="1">Multi-pass membrane protein</topology>
    </subcellularLocation>
</comment>
<dbReference type="GO" id="GO:0005829">
    <property type="term" value="C:cytosol"/>
    <property type="evidence" value="ECO:0007669"/>
    <property type="project" value="GOC"/>
</dbReference>
<feature type="transmembrane region" description="Helical" evidence="5">
    <location>
        <begin position="47"/>
        <end position="69"/>
    </location>
</feature>
<evidence type="ECO:0000256" key="1">
    <source>
        <dbReference type="ARBA" id="ARBA00004141"/>
    </source>
</evidence>
<evidence type="ECO:0000256" key="2">
    <source>
        <dbReference type="ARBA" id="ARBA00022692"/>
    </source>
</evidence>
<dbReference type="GO" id="GO:0045332">
    <property type="term" value="P:phospholipid translocation"/>
    <property type="evidence" value="ECO:0007669"/>
    <property type="project" value="TreeGrafter"/>
</dbReference>
<keyword evidence="3 5" id="KW-1133">Transmembrane helix</keyword>
<evidence type="ECO:0000313" key="7">
    <source>
        <dbReference type="Proteomes" id="UP000034112"/>
    </source>
</evidence>